<dbReference type="GO" id="GO:0005829">
    <property type="term" value="C:cytosol"/>
    <property type="evidence" value="ECO:0007669"/>
    <property type="project" value="TreeGrafter"/>
</dbReference>
<dbReference type="GO" id="GO:0016491">
    <property type="term" value="F:oxidoreductase activity"/>
    <property type="evidence" value="ECO:0007669"/>
    <property type="project" value="InterPro"/>
</dbReference>
<keyword evidence="3" id="KW-1185">Reference proteome</keyword>
<evidence type="ECO:0000259" key="1">
    <source>
        <dbReference type="Pfam" id="PF00248"/>
    </source>
</evidence>
<accession>A0A6A0A0A9</accession>
<sequence length="268" mass="28638">MPSMPCWIQRKVLLPVITKTGQQAGGQVEVVLSYCHHSLNDSSLCDMLPYFESKGVGVIGASPMAMGLLTNQVRQDMQACKHGWACDMQRMTVTVLPVQLVTLNTHTPWHGSNSHMINHAPKPPPHPTKCWRVCVSMHLCHGMVALAWCGKRLVALRMNGLQGPPAWHPAPAPLQQACANAAAHAAAQGVDISKLALEHSVRLPGISSTLVGMASAELVDTNIATTLQALGQQANENEAEESRVAAEVLGLLAPVQGVTWPSGKPLPC</sequence>
<dbReference type="InterPro" id="IPR036812">
    <property type="entry name" value="NAD(P)_OxRdtase_dom_sf"/>
</dbReference>
<comment type="caution">
    <text evidence="2">The sequence shown here is derived from an EMBL/GenBank/DDBJ whole genome shotgun (WGS) entry which is preliminary data.</text>
</comment>
<dbReference type="SUPFAM" id="SSF51430">
    <property type="entry name" value="NAD(P)-linked oxidoreductase"/>
    <property type="match status" value="1"/>
</dbReference>
<dbReference type="AlphaFoldDB" id="A0A6A0A0A9"/>
<organism evidence="2 3">
    <name type="scientific">Haematococcus lacustris</name>
    <name type="common">Green alga</name>
    <name type="synonym">Haematococcus pluvialis</name>
    <dbReference type="NCBI Taxonomy" id="44745"/>
    <lineage>
        <taxon>Eukaryota</taxon>
        <taxon>Viridiplantae</taxon>
        <taxon>Chlorophyta</taxon>
        <taxon>core chlorophytes</taxon>
        <taxon>Chlorophyceae</taxon>
        <taxon>CS clade</taxon>
        <taxon>Chlamydomonadales</taxon>
        <taxon>Haematococcaceae</taxon>
        <taxon>Haematococcus</taxon>
    </lineage>
</organism>
<dbReference type="InterPro" id="IPR020471">
    <property type="entry name" value="AKR"/>
</dbReference>
<dbReference type="PANTHER" id="PTHR42686:SF1">
    <property type="entry name" value="GH17980P-RELATED"/>
    <property type="match status" value="1"/>
</dbReference>
<proteinExistence type="predicted"/>
<dbReference type="Gene3D" id="3.20.20.100">
    <property type="entry name" value="NADP-dependent oxidoreductase domain"/>
    <property type="match status" value="1"/>
</dbReference>
<dbReference type="Proteomes" id="UP000485058">
    <property type="component" value="Unassembled WGS sequence"/>
</dbReference>
<name>A0A6A0A0A9_HAELA</name>
<gene>
    <name evidence="2" type="ORF">HaLaN_23668</name>
</gene>
<dbReference type="EMBL" id="BLLF01002883">
    <property type="protein sequence ID" value="GFH25669.1"/>
    <property type="molecule type" value="Genomic_DNA"/>
</dbReference>
<reference evidence="2 3" key="1">
    <citation type="submission" date="2020-02" db="EMBL/GenBank/DDBJ databases">
        <title>Draft genome sequence of Haematococcus lacustris strain NIES-144.</title>
        <authorList>
            <person name="Morimoto D."/>
            <person name="Nakagawa S."/>
            <person name="Yoshida T."/>
            <person name="Sawayama S."/>
        </authorList>
    </citation>
    <scope>NUCLEOTIDE SEQUENCE [LARGE SCALE GENOMIC DNA]</scope>
    <source>
        <strain evidence="2 3">NIES-144</strain>
    </source>
</reference>
<protein>
    <submittedName>
        <fullName evidence="2">Aldo_ket_red domain-containing protein</fullName>
    </submittedName>
</protein>
<evidence type="ECO:0000313" key="3">
    <source>
        <dbReference type="Proteomes" id="UP000485058"/>
    </source>
</evidence>
<dbReference type="Pfam" id="PF00248">
    <property type="entry name" value="Aldo_ket_red"/>
    <property type="match status" value="1"/>
</dbReference>
<dbReference type="PANTHER" id="PTHR42686">
    <property type="entry name" value="GH17980P-RELATED"/>
    <property type="match status" value="1"/>
</dbReference>
<dbReference type="InterPro" id="IPR023210">
    <property type="entry name" value="NADP_OxRdtase_dom"/>
</dbReference>
<evidence type="ECO:0000313" key="2">
    <source>
        <dbReference type="EMBL" id="GFH25669.1"/>
    </source>
</evidence>
<feature type="domain" description="NADP-dependent oxidoreductase" evidence="1">
    <location>
        <begin position="45"/>
        <end position="225"/>
    </location>
</feature>